<proteinExistence type="predicted"/>
<protein>
    <recommendedName>
        <fullName evidence="3">Pesticidal crystal protein Cry22Aa Ig-like domain-containing protein</fullName>
    </recommendedName>
</protein>
<feature type="domain" description="Pesticidal crystal protein Cry22Aa Ig-like" evidence="3">
    <location>
        <begin position="761"/>
        <end position="828"/>
    </location>
</feature>
<dbReference type="Gene3D" id="2.60.40.10">
    <property type="entry name" value="Immunoglobulins"/>
    <property type="match status" value="7"/>
</dbReference>
<gene>
    <name evidence="4" type="ORF">BH747_08420</name>
</gene>
<sequence>MSKKKLTNKRKKQLLAMFMSAGIMTNSFVGTGLALADEVTTDSANTSGVSSDNTNNNDKPQLTTNSSGSRIFSTKISEEYYYGESKTIKGTCEPFFQVTAFKGENSATVDISNTVKADALGNFELFINESKIQPGDVIRVRSLDATGLFGSDDTTYVHYSAPKVNNNYSYDSPITGTAYPGSEVYISDTPNFTSGWVTSTVDASGNFTLSANQLKSLSGYASGKTMYLRSSAAGSNNAGELLSHTVSTQITENKATITANNFTLDYGSAYNSNIAIQKSGVKATDANGNDVTNNVQVSGNVNTKIPGNYNVTFTSPESGKSVTVVATVKDAPTDNATITAHNATVEYGSTWNDSVAKQVTGVKATDKYGNDVTNNVKVSGTVDTKKPGNYNVTFTSPESGKSITIVITVKDAPADNATITAHNATVEYGSTWNDSVAKQVTGVKATDKYGNDVTNNVTVSGTVDTKKSGDYNVTFTSPESGKSVTVVITVKSAKYEKPVLENPYIYQTDLKGKTTPNTDVLISDYEDFSGFTFTHSDASGNFTIAKSSINALAKHTPGTTLYVKSGDIKNANYSEVETTIIHYPTPKVDETYAYDTEIKGTAYPNSKVFISDSDFGGYVTVEVDASGNFIAPVSLLKSLTDYESGNTLYFKSSESDIYSQAVSLTSSTKITENQSSITANDFTLEYGADFNDQIAIEKAGATATDANGNEEGVKVKESNVDTSKPGEYSVTFISDSGKEKTVKVTVKNKPIIGSEPIIHASDMTYQVGETLNPLLGVTAEDPEDGDLTDQVKADASEVNMSKAGDYDLKLSVTDKDGNTTEQTVTVHVIDQVTDGPVINGADDVRIDERSKFDPLDGVTAQDSEGNDLTSNLTYTGSVDTSTPGEYTIKYYVYDKNGKVATAKRKVTVQSDESKPVVMSPDKLTIKQNSKFDPTFYAQAYDNEDGNITDQITVIGQIYTDKIGAQYITYKVTDSDGADINSASNCFFLFFDNFFLLNFSPPLKVYVRFH</sequence>
<dbReference type="STRING" id="112904.BH747_08420"/>
<evidence type="ECO:0000259" key="3">
    <source>
        <dbReference type="Pfam" id="PF16403"/>
    </source>
</evidence>
<accession>A0A1V8YC42</accession>
<dbReference type="EMBL" id="MJEA01000007">
    <property type="protein sequence ID" value="OQO70175.1"/>
    <property type="molecule type" value="Genomic_DNA"/>
</dbReference>
<feature type="chain" id="PRO_5012912698" description="Pesticidal crystal protein Cry22Aa Ig-like domain-containing protein" evidence="2">
    <location>
        <begin position="37"/>
        <end position="1009"/>
    </location>
</feature>
<dbReference type="RefSeq" id="WP_081183933.1">
    <property type="nucleotide sequence ID" value="NZ_MJEA01000007.1"/>
</dbReference>
<reference evidence="4 5" key="1">
    <citation type="journal article" date="2017" name="BMC Microbiol.">
        <title>Comparative genomics of Enterococcus spp. isolated from bovine feces.</title>
        <authorList>
            <person name="Beukers A.G."/>
            <person name="Zaheer R."/>
            <person name="Goji N."/>
            <person name="Amoako K.K."/>
            <person name="Chaves A.V."/>
            <person name="Ward M.P."/>
            <person name="McAllister T.A."/>
        </authorList>
    </citation>
    <scope>NUCLEOTIDE SEQUENCE [LARGE SCALE GENOMIC DNA]</scope>
    <source>
        <strain evidence="4 5">F1129D 143</strain>
    </source>
</reference>
<feature type="domain" description="Pesticidal crystal protein Cry22Aa Ig-like" evidence="3">
    <location>
        <begin position="341"/>
        <end position="401"/>
    </location>
</feature>
<organism evidence="4 5">
    <name type="scientific">Enterococcus villorum</name>
    <dbReference type="NCBI Taxonomy" id="112904"/>
    <lineage>
        <taxon>Bacteria</taxon>
        <taxon>Bacillati</taxon>
        <taxon>Bacillota</taxon>
        <taxon>Bacilli</taxon>
        <taxon>Lactobacillales</taxon>
        <taxon>Enterococcaceae</taxon>
        <taxon>Enterococcus</taxon>
    </lineage>
</organism>
<dbReference type="InterPro" id="IPR032179">
    <property type="entry name" value="Cry22Aa_Ig-like"/>
</dbReference>
<comment type="caution">
    <text evidence="4">The sequence shown here is derived from an EMBL/GenBank/DDBJ whole genome shotgun (WGS) entry which is preliminary data.</text>
</comment>
<name>A0A1V8YC42_9ENTE</name>
<feature type="signal peptide" evidence="2">
    <location>
        <begin position="1"/>
        <end position="36"/>
    </location>
</feature>
<keyword evidence="2" id="KW-0732">Signal</keyword>
<dbReference type="InterPro" id="IPR013783">
    <property type="entry name" value="Ig-like_fold"/>
</dbReference>
<dbReference type="Pfam" id="PF16403">
    <property type="entry name" value="Bact_surface_Ig-like"/>
    <property type="match status" value="6"/>
</dbReference>
<evidence type="ECO:0000256" key="1">
    <source>
        <dbReference type="SAM" id="MobiDB-lite"/>
    </source>
</evidence>
<dbReference type="AlphaFoldDB" id="A0A1V8YC42"/>
<feature type="region of interest" description="Disordered" evidence="1">
    <location>
        <begin position="44"/>
        <end position="68"/>
    </location>
</feature>
<feature type="domain" description="Pesticidal crystal protein Cry22Aa Ig-like" evidence="3">
    <location>
        <begin position="922"/>
        <end position="977"/>
    </location>
</feature>
<evidence type="ECO:0000256" key="2">
    <source>
        <dbReference type="SAM" id="SignalP"/>
    </source>
</evidence>
<evidence type="ECO:0000313" key="5">
    <source>
        <dbReference type="Proteomes" id="UP000192477"/>
    </source>
</evidence>
<feature type="domain" description="Pesticidal crystal protein Cry22Aa Ig-like" evidence="3">
    <location>
        <begin position="838"/>
        <end position="908"/>
    </location>
</feature>
<feature type="domain" description="Pesticidal crystal protein Cry22Aa Ig-like" evidence="3">
    <location>
        <begin position="422"/>
        <end position="487"/>
    </location>
</feature>
<feature type="domain" description="Pesticidal crystal protein Cry22Aa Ig-like" evidence="3">
    <location>
        <begin position="260"/>
        <end position="328"/>
    </location>
</feature>
<evidence type="ECO:0000313" key="4">
    <source>
        <dbReference type="EMBL" id="OQO70175.1"/>
    </source>
</evidence>
<dbReference type="Proteomes" id="UP000192477">
    <property type="component" value="Unassembled WGS sequence"/>
</dbReference>